<organism evidence="4 5">
    <name type="scientific">Botrytis hyacinthi</name>
    <dbReference type="NCBI Taxonomy" id="278943"/>
    <lineage>
        <taxon>Eukaryota</taxon>
        <taxon>Fungi</taxon>
        <taxon>Dikarya</taxon>
        <taxon>Ascomycota</taxon>
        <taxon>Pezizomycotina</taxon>
        <taxon>Leotiomycetes</taxon>
        <taxon>Helotiales</taxon>
        <taxon>Sclerotiniaceae</taxon>
        <taxon>Botrytis</taxon>
    </lineage>
</organism>
<comment type="caution">
    <text evidence="4">The sequence shown here is derived from an EMBL/GenBank/DDBJ whole genome shotgun (WGS) entry which is preliminary data.</text>
</comment>
<dbReference type="PANTHER" id="PTHR10887">
    <property type="entry name" value="DNA2/NAM7 HELICASE FAMILY"/>
    <property type="match status" value="1"/>
</dbReference>
<evidence type="ECO:0000313" key="4">
    <source>
        <dbReference type="EMBL" id="TGO34350.1"/>
    </source>
</evidence>
<dbReference type="GO" id="GO:0031048">
    <property type="term" value="P:regulatory ncRNA-mediated heterochromatin formation"/>
    <property type="evidence" value="ECO:0007669"/>
    <property type="project" value="TreeGrafter"/>
</dbReference>
<dbReference type="Pfam" id="PF13087">
    <property type="entry name" value="AAA_12"/>
    <property type="match status" value="1"/>
</dbReference>
<dbReference type="InterPro" id="IPR027417">
    <property type="entry name" value="P-loop_NTPase"/>
</dbReference>
<accession>A0A4Z1GG20</accession>
<dbReference type="InterPro" id="IPR041679">
    <property type="entry name" value="DNA2/NAM7-like_C"/>
</dbReference>
<sequence length="1004" mass="113541">MTSNANIGSSVPSGSSNDPASVPAPGLLTGSATGSSTNPLDGPPRPMDIGINFAPAVDSTRNRKQIDFQTEWVKKPKQGSFEDNRTQEQKDKEIMHSLRKTLSSWLKGTPVVPGNMESWSREVKVKFDMYTQVPSLKVWLDDDHSFAIRAQNVTGEDRARWTQNIFLNQYRCPIQRPINTLVEHVKNGATVKALSLLGMDIVGKFFWETRVADVQDPLHSDMEAFMTQLSQGVMHATVVRAQVSNKVKLYDIVDNHWIHLMEQYYRYGVYRWYNGSIGVAGGKLFEAWQTYPKARVQHQPWMRERDMDAELAVYASHSASYTFGSRREMEMALSLGIIGENMWEDFSILKYFNRELKHQCWVDRIQDYAMLHLGIDKDENFAMPSVSPGTRMKFWVVPLPVAGNEQEEPTNSAEVGRFKVKGKKVPKPVMPPCGRMPEDQVTEARVIEVETNLDFVLGFRCKDGNSRNAFKKGNRVEVWIEMERNPVPSNRMLKAIGKICRPPKTAIEEDKQCFLMGHGVLDPGTAAHTTHKDKMTNDQRSAFDYLIKSMDLDEQKSKAWRFTFYEPCYASFIHGPPGTGKTSLVGGQGIGLALCENQTGDSRVDDYAFWKYLVKAMKEDADYGADEEKQQRAQNWSDTLAKFKSGQNVGTSNKRRFFETSEVVAAELFSSSTSKIKIVVCTCNTADLLGQYGYKPEVWIADEAAFGTEPDQWISLALESCSKIISIGDHKQLHPVVNSHGHSEHSEQMIRRLFINVKGGKSAPKPGGKSKRNFANINAIREYLLNLFAHQQTDDIEKIDLDKITILTPYKEELYDLTRQITVTLRVSYPSIKRFPRFWTIDSIQGGQNELILLGITPADQYNGALIGFLADWNRMNRSQLSALTRKCQNFGFMVIDLLDRGDVIDVEGINALPKDKAEWLAGPDAYTVRIEETPAATSRLNYRLQQLVDRYNKEEYEKLLLAELQAKRDKAIEYQEKDIAGVDFDFLALGTGNSSEENDAIDG</sequence>
<reference evidence="4 5" key="1">
    <citation type="submission" date="2017-12" db="EMBL/GenBank/DDBJ databases">
        <title>Comparative genomics of Botrytis spp.</title>
        <authorList>
            <person name="Valero-Jimenez C.A."/>
            <person name="Tapia P."/>
            <person name="Veloso J."/>
            <person name="Silva-Moreno E."/>
            <person name="Staats M."/>
            <person name="Valdes J.H."/>
            <person name="Van Kan J.A.L."/>
        </authorList>
    </citation>
    <scope>NUCLEOTIDE SEQUENCE [LARGE SCALE GENOMIC DNA]</scope>
    <source>
        <strain evidence="4 5">Bh0001</strain>
    </source>
</reference>
<name>A0A4Z1GG20_9HELO</name>
<evidence type="ECO:0000259" key="3">
    <source>
        <dbReference type="Pfam" id="PF13087"/>
    </source>
</evidence>
<proteinExistence type="predicted"/>
<keyword evidence="5" id="KW-1185">Reference proteome</keyword>
<dbReference type="AlphaFoldDB" id="A0A4Z1GG20"/>
<evidence type="ECO:0008006" key="6">
    <source>
        <dbReference type="Google" id="ProtNLM"/>
    </source>
</evidence>
<dbReference type="PANTHER" id="PTHR10887:SF341">
    <property type="entry name" value="NFX1-TYPE ZINC FINGER-CONTAINING PROTEIN 1"/>
    <property type="match status" value="1"/>
</dbReference>
<dbReference type="Proteomes" id="UP000297814">
    <property type="component" value="Unassembled WGS sequence"/>
</dbReference>
<dbReference type="InterPro" id="IPR045055">
    <property type="entry name" value="DNA2/NAM7-like"/>
</dbReference>
<evidence type="ECO:0000259" key="2">
    <source>
        <dbReference type="Pfam" id="PF13086"/>
    </source>
</evidence>
<protein>
    <recommendedName>
        <fullName evidence="6">DNA2/NAM7 helicase-like C-terminal domain-containing protein</fullName>
    </recommendedName>
</protein>
<dbReference type="GO" id="GO:0004386">
    <property type="term" value="F:helicase activity"/>
    <property type="evidence" value="ECO:0007669"/>
    <property type="project" value="InterPro"/>
</dbReference>
<dbReference type="EMBL" id="PQXK01000201">
    <property type="protein sequence ID" value="TGO34350.1"/>
    <property type="molecule type" value="Genomic_DNA"/>
</dbReference>
<dbReference type="GO" id="GO:0031380">
    <property type="term" value="C:nuclear RNA-directed RNA polymerase complex"/>
    <property type="evidence" value="ECO:0007669"/>
    <property type="project" value="TreeGrafter"/>
</dbReference>
<dbReference type="InterPro" id="IPR041677">
    <property type="entry name" value="DNA2/NAM7_AAA_11"/>
</dbReference>
<evidence type="ECO:0000256" key="1">
    <source>
        <dbReference type="SAM" id="MobiDB-lite"/>
    </source>
</evidence>
<feature type="compositionally biased region" description="Polar residues" evidence="1">
    <location>
        <begin position="30"/>
        <end position="39"/>
    </location>
</feature>
<dbReference type="Gene3D" id="3.40.50.300">
    <property type="entry name" value="P-loop containing nucleotide triphosphate hydrolases"/>
    <property type="match status" value="1"/>
</dbReference>
<gene>
    <name evidence="4" type="ORF">BHYA_0201g00140</name>
</gene>
<dbReference type="Pfam" id="PF13086">
    <property type="entry name" value="AAA_11"/>
    <property type="match status" value="1"/>
</dbReference>
<feature type="domain" description="DNA2/NAM7 helicase-like C-terminal" evidence="3">
    <location>
        <begin position="744"/>
        <end position="886"/>
    </location>
</feature>
<dbReference type="SUPFAM" id="SSF52540">
    <property type="entry name" value="P-loop containing nucleoside triphosphate hydrolases"/>
    <property type="match status" value="1"/>
</dbReference>
<feature type="compositionally biased region" description="Polar residues" evidence="1">
    <location>
        <begin position="1"/>
        <end position="19"/>
    </location>
</feature>
<feature type="region of interest" description="Disordered" evidence="1">
    <location>
        <begin position="1"/>
        <end position="51"/>
    </location>
</feature>
<evidence type="ECO:0000313" key="5">
    <source>
        <dbReference type="Proteomes" id="UP000297814"/>
    </source>
</evidence>
<feature type="domain" description="DNA2/NAM7 helicase helicase" evidence="2">
    <location>
        <begin position="625"/>
        <end position="739"/>
    </location>
</feature>